<proteinExistence type="inferred from homology"/>
<dbReference type="Proteomes" id="UP000632273">
    <property type="component" value="Unassembled WGS sequence"/>
</dbReference>
<dbReference type="InterPro" id="IPR034660">
    <property type="entry name" value="DinB/YfiT-like"/>
</dbReference>
<evidence type="ECO:0000256" key="1">
    <source>
        <dbReference type="ARBA" id="ARBA00008635"/>
    </source>
</evidence>
<reference evidence="4" key="1">
    <citation type="journal article" date="2019" name="Int. J. Syst. Evol. Microbiol.">
        <title>The Global Catalogue of Microorganisms (GCM) 10K type strain sequencing project: providing services to taxonomists for standard genome sequencing and annotation.</title>
        <authorList>
            <consortium name="The Broad Institute Genomics Platform"/>
            <consortium name="The Broad Institute Genome Sequencing Center for Infectious Disease"/>
            <person name="Wu L."/>
            <person name="Ma J."/>
        </authorList>
    </citation>
    <scope>NUCLEOTIDE SEQUENCE [LARGE SCALE GENOMIC DNA]</scope>
    <source>
        <strain evidence="4">CGMCC 1.15197</strain>
    </source>
</reference>
<dbReference type="RefSeq" id="WP_188814269.1">
    <property type="nucleotide sequence ID" value="NZ_BMHT01000004.1"/>
</dbReference>
<dbReference type="SUPFAM" id="SSF109854">
    <property type="entry name" value="DinB/YfiT-like putative metalloenzymes"/>
    <property type="match status" value="1"/>
</dbReference>
<comment type="similarity">
    <text evidence="1">Belongs to the DinB family.</text>
</comment>
<gene>
    <name evidence="3" type="ORF">GCM10011383_24220</name>
</gene>
<organism evidence="3 4">
    <name type="scientific">Hymenobacter cavernae</name>
    <dbReference type="NCBI Taxonomy" id="2044852"/>
    <lineage>
        <taxon>Bacteria</taxon>
        <taxon>Pseudomonadati</taxon>
        <taxon>Bacteroidota</taxon>
        <taxon>Cytophagia</taxon>
        <taxon>Cytophagales</taxon>
        <taxon>Hymenobacteraceae</taxon>
        <taxon>Hymenobacter</taxon>
    </lineage>
</organism>
<evidence type="ECO:0000313" key="4">
    <source>
        <dbReference type="Proteomes" id="UP000632273"/>
    </source>
</evidence>
<accession>A0ABQ1U9U2</accession>
<comment type="caution">
    <text evidence="3">The sequence shown here is derived from an EMBL/GenBank/DDBJ whole genome shotgun (WGS) entry which is preliminary data.</text>
</comment>
<dbReference type="Gene3D" id="1.20.120.450">
    <property type="entry name" value="dinb family like domain"/>
    <property type="match status" value="1"/>
</dbReference>
<keyword evidence="4" id="KW-1185">Reference proteome</keyword>
<name>A0ABQ1U9U2_9BACT</name>
<protein>
    <recommendedName>
        <fullName evidence="5">DinB family protein</fullName>
    </recommendedName>
</protein>
<sequence length="168" mass="18739">MTTSLQAALSQELKHELKTTRRLLERIPTEQFGWQPHPKSMRLGTLASHIANLVGYLEMSLQGPATDVLMAPAPASPTTIDEVLQRFDVNGENIHKALEQVDDATFHDSWSMQRGEQVLVTMPRTAVARIMVLNHMIHHRGQLSVYLRLLDIPVPAIYGGSADEAPQQ</sequence>
<dbReference type="Pfam" id="PF05163">
    <property type="entry name" value="DinB"/>
    <property type="match status" value="1"/>
</dbReference>
<evidence type="ECO:0008006" key="5">
    <source>
        <dbReference type="Google" id="ProtNLM"/>
    </source>
</evidence>
<dbReference type="InterPro" id="IPR007837">
    <property type="entry name" value="DinB"/>
</dbReference>
<dbReference type="EMBL" id="BMHT01000004">
    <property type="protein sequence ID" value="GGF12165.1"/>
    <property type="molecule type" value="Genomic_DNA"/>
</dbReference>
<evidence type="ECO:0000256" key="2">
    <source>
        <dbReference type="ARBA" id="ARBA00022723"/>
    </source>
</evidence>
<evidence type="ECO:0000313" key="3">
    <source>
        <dbReference type="EMBL" id="GGF12165.1"/>
    </source>
</evidence>
<keyword evidence="2" id="KW-0479">Metal-binding</keyword>